<evidence type="ECO:0000256" key="6">
    <source>
        <dbReference type="ARBA" id="ARBA00022989"/>
    </source>
</evidence>
<keyword evidence="2 9" id="KW-0813">Transport</keyword>
<evidence type="ECO:0000256" key="2">
    <source>
        <dbReference type="ARBA" id="ARBA00022448"/>
    </source>
</evidence>
<evidence type="ECO:0000256" key="9">
    <source>
        <dbReference type="RuleBase" id="RU369079"/>
    </source>
</evidence>
<feature type="transmembrane region" description="Helical" evidence="9">
    <location>
        <begin position="98"/>
        <end position="121"/>
    </location>
</feature>
<comment type="similarity">
    <text evidence="8 9">Belongs to the TRAP transporter small permease family.</text>
</comment>
<reference evidence="11 12" key="1">
    <citation type="submission" date="2020-08" db="EMBL/GenBank/DDBJ databases">
        <title>Genomic Encyclopedia of Type Strains, Phase IV (KMG-IV): sequencing the most valuable type-strain genomes for metagenomic binning, comparative biology and taxonomic classification.</title>
        <authorList>
            <person name="Goeker M."/>
        </authorList>
    </citation>
    <scope>NUCLEOTIDE SEQUENCE [LARGE SCALE GENOMIC DNA]</scope>
    <source>
        <strain evidence="11 12">DSM 25897</strain>
    </source>
</reference>
<evidence type="ECO:0000259" key="10">
    <source>
        <dbReference type="Pfam" id="PF04290"/>
    </source>
</evidence>
<dbReference type="RefSeq" id="WP_183946813.1">
    <property type="nucleotide sequence ID" value="NZ_JACHHX010000001.1"/>
</dbReference>
<dbReference type="AlphaFoldDB" id="A0A7W7V6M0"/>
<evidence type="ECO:0000256" key="7">
    <source>
        <dbReference type="ARBA" id="ARBA00023136"/>
    </source>
</evidence>
<keyword evidence="5 9" id="KW-0812">Transmembrane</keyword>
<dbReference type="GO" id="GO:0005886">
    <property type="term" value="C:plasma membrane"/>
    <property type="evidence" value="ECO:0007669"/>
    <property type="project" value="UniProtKB-SubCell"/>
</dbReference>
<feature type="transmembrane region" description="Helical" evidence="9">
    <location>
        <begin position="25"/>
        <end position="48"/>
    </location>
</feature>
<comment type="subcellular location">
    <subcellularLocation>
        <location evidence="1 9">Cell inner membrane</location>
        <topology evidence="1 9">Multi-pass membrane protein</topology>
    </subcellularLocation>
</comment>
<dbReference type="Proteomes" id="UP000519004">
    <property type="component" value="Unassembled WGS sequence"/>
</dbReference>
<evidence type="ECO:0000313" key="12">
    <source>
        <dbReference type="Proteomes" id="UP000519004"/>
    </source>
</evidence>
<evidence type="ECO:0000256" key="1">
    <source>
        <dbReference type="ARBA" id="ARBA00004429"/>
    </source>
</evidence>
<evidence type="ECO:0000256" key="3">
    <source>
        <dbReference type="ARBA" id="ARBA00022475"/>
    </source>
</evidence>
<keyword evidence="12" id="KW-1185">Reference proteome</keyword>
<evidence type="ECO:0000256" key="4">
    <source>
        <dbReference type="ARBA" id="ARBA00022519"/>
    </source>
</evidence>
<dbReference type="EMBL" id="JACHHX010000001">
    <property type="protein sequence ID" value="MBB5014217.1"/>
    <property type="molecule type" value="Genomic_DNA"/>
</dbReference>
<organism evidence="11 12">
    <name type="scientific">Rehaibacterium terrae</name>
    <dbReference type="NCBI Taxonomy" id="1341696"/>
    <lineage>
        <taxon>Bacteria</taxon>
        <taxon>Pseudomonadati</taxon>
        <taxon>Pseudomonadota</taxon>
        <taxon>Gammaproteobacteria</taxon>
        <taxon>Lysobacterales</taxon>
        <taxon>Lysobacteraceae</taxon>
        <taxon>Rehaibacterium</taxon>
    </lineage>
</organism>
<protein>
    <recommendedName>
        <fullName evidence="9">TRAP transporter small permease protein</fullName>
    </recommendedName>
</protein>
<comment type="function">
    <text evidence="9">Part of the tripartite ATP-independent periplasmic (TRAP) transport system.</text>
</comment>
<accession>A0A7W7V6M0</accession>
<keyword evidence="4 9" id="KW-0997">Cell inner membrane</keyword>
<sequence>MAEPAGAARALSNLIAAIDRLARGAAWLCALATLACVALVFALVVARYAFSAGSQAVQELVVWLHAGAFLFGLAWTLREDGHVRVDIFQQRFPPRVAAWVEVAGGVLFLLPFCTFVVWMSWDYVAASWAVREGSREPGGLPALYLLKGMLPAAAALLGLQALAQVLRALRRALGGADT</sequence>
<feature type="transmembrane region" description="Helical" evidence="9">
    <location>
        <begin position="60"/>
        <end position="77"/>
    </location>
</feature>
<gene>
    <name evidence="11" type="ORF">HNQ58_000088</name>
</gene>
<evidence type="ECO:0000313" key="11">
    <source>
        <dbReference type="EMBL" id="MBB5014217.1"/>
    </source>
</evidence>
<dbReference type="InterPro" id="IPR055348">
    <property type="entry name" value="DctQ"/>
</dbReference>
<dbReference type="GO" id="GO:0022857">
    <property type="term" value="F:transmembrane transporter activity"/>
    <property type="evidence" value="ECO:0007669"/>
    <property type="project" value="UniProtKB-UniRule"/>
</dbReference>
<dbReference type="PANTHER" id="PTHR35011:SF4">
    <property type="entry name" value="SLL1102 PROTEIN"/>
    <property type="match status" value="1"/>
</dbReference>
<evidence type="ECO:0000256" key="8">
    <source>
        <dbReference type="ARBA" id="ARBA00038436"/>
    </source>
</evidence>
<keyword evidence="3" id="KW-1003">Cell membrane</keyword>
<name>A0A7W7V6M0_9GAMM</name>
<proteinExistence type="inferred from homology"/>
<dbReference type="PANTHER" id="PTHR35011">
    <property type="entry name" value="2,3-DIKETO-L-GULONATE TRAP TRANSPORTER SMALL PERMEASE PROTEIN YIAM"/>
    <property type="match status" value="1"/>
</dbReference>
<evidence type="ECO:0000256" key="5">
    <source>
        <dbReference type="ARBA" id="ARBA00022692"/>
    </source>
</evidence>
<dbReference type="Pfam" id="PF04290">
    <property type="entry name" value="DctQ"/>
    <property type="match status" value="1"/>
</dbReference>
<feature type="transmembrane region" description="Helical" evidence="9">
    <location>
        <begin position="141"/>
        <end position="163"/>
    </location>
</feature>
<dbReference type="InterPro" id="IPR007387">
    <property type="entry name" value="TRAP_DctQ"/>
</dbReference>
<comment type="caution">
    <text evidence="11">The sequence shown here is derived from an EMBL/GenBank/DDBJ whole genome shotgun (WGS) entry which is preliminary data.</text>
</comment>
<keyword evidence="6 9" id="KW-1133">Transmembrane helix</keyword>
<feature type="domain" description="Tripartite ATP-independent periplasmic transporters DctQ component" evidence="10">
    <location>
        <begin position="37"/>
        <end position="171"/>
    </location>
</feature>
<keyword evidence="7 9" id="KW-0472">Membrane</keyword>
<comment type="subunit">
    <text evidence="9">The complex comprises the extracytoplasmic solute receptor protein and the two transmembrane proteins.</text>
</comment>